<protein>
    <recommendedName>
        <fullName evidence="4">DUF5709 domain-containing protein</fullName>
    </recommendedName>
</protein>
<keyword evidence="3" id="KW-1185">Reference proteome</keyword>
<evidence type="ECO:0000256" key="1">
    <source>
        <dbReference type="SAM" id="MobiDB-lite"/>
    </source>
</evidence>
<evidence type="ECO:0008006" key="4">
    <source>
        <dbReference type="Google" id="ProtNLM"/>
    </source>
</evidence>
<feature type="compositionally biased region" description="Basic and acidic residues" evidence="1">
    <location>
        <begin position="65"/>
        <end position="78"/>
    </location>
</feature>
<dbReference type="GeneID" id="80349426"/>
<evidence type="ECO:0000313" key="2">
    <source>
        <dbReference type="EMBL" id="BCK57214.1"/>
    </source>
</evidence>
<feature type="region of interest" description="Disordered" evidence="1">
    <location>
        <begin position="1"/>
        <end position="136"/>
    </location>
</feature>
<dbReference type="KEGG" id="nwl:NWFMUON74_49860"/>
<reference evidence="2 3" key="1">
    <citation type="submission" date="2020-08" db="EMBL/GenBank/DDBJ databases">
        <title>Genome Sequencing of Nocardia wallacei strain FMUON74 and assembly.</title>
        <authorList>
            <person name="Toyokawa M."/>
            <person name="Uesaka K."/>
        </authorList>
    </citation>
    <scope>NUCLEOTIDE SEQUENCE [LARGE SCALE GENOMIC DNA]</scope>
    <source>
        <strain evidence="2 3">FMUON74</strain>
    </source>
</reference>
<proteinExistence type="predicted"/>
<feature type="compositionally biased region" description="Basic and acidic residues" evidence="1">
    <location>
        <begin position="49"/>
        <end position="58"/>
    </location>
</feature>
<dbReference type="RefSeq" id="WP_187684143.1">
    <property type="nucleotide sequence ID" value="NZ_AP023396.1"/>
</dbReference>
<dbReference type="EMBL" id="AP023396">
    <property type="protein sequence ID" value="BCK57214.1"/>
    <property type="molecule type" value="Genomic_DNA"/>
</dbReference>
<dbReference type="Proteomes" id="UP000516173">
    <property type="component" value="Chromosome"/>
</dbReference>
<name>A0A7G1KVQ8_9NOCA</name>
<organism evidence="2 3">
    <name type="scientific">Nocardia wallacei</name>
    <dbReference type="NCBI Taxonomy" id="480035"/>
    <lineage>
        <taxon>Bacteria</taxon>
        <taxon>Bacillati</taxon>
        <taxon>Actinomycetota</taxon>
        <taxon>Actinomycetes</taxon>
        <taxon>Mycobacteriales</taxon>
        <taxon>Nocardiaceae</taxon>
        <taxon>Nocardia</taxon>
    </lineage>
</organism>
<evidence type="ECO:0000313" key="3">
    <source>
        <dbReference type="Proteomes" id="UP000516173"/>
    </source>
</evidence>
<feature type="compositionally biased region" description="Low complexity" evidence="1">
    <location>
        <begin position="1"/>
        <end position="14"/>
    </location>
</feature>
<dbReference type="AlphaFoldDB" id="A0A7G1KVQ8"/>
<gene>
    <name evidence="2" type="ORF">NWFMUON74_49860</name>
</gene>
<accession>A0A7G1KVQ8</accession>
<sequence>MTDPQDTWDPPQDTGAPDSVETDPGALNSAEDLDEDRLQSDPLEAGMDPPERWSEADRYGTTPWEEAHDRPLRDRLAEEQPDTEPSPPEEDTRPAEVDAIDIPDGVPDSYDEELGTSSDVAGGSVAQGIRTPEPPD</sequence>